<gene>
    <name evidence="8" type="ORF">H7B67_13105</name>
</gene>
<dbReference type="PROSITE" id="PS50928">
    <property type="entry name" value="ABC_TM1"/>
    <property type="match status" value="1"/>
</dbReference>
<proteinExistence type="inferred from homology"/>
<dbReference type="InterPro" id="IPR000515">
    <property type="entry name" value="MetI-like"/>
</dbReference>
<evidence type="ECO:0000256" key="3">
    <source>
        <dbReference type="ARBA" id="ARBA00022692"/>
    </source>
</evidence>
<evidence type="ECO:0000256" key="6">
    <source>
        <dbReference type="RuleBase" id="RU363032"/>
    </source>
</evidence>
<protein>
    <submittedName>
        <fullName evidence="8">Sugar ABC transporter permease</fullName>
    </submittedName>
</protein>
<evidence type="ECO:0000259" key="7">
    <source>
        <dbReference type="PROSITE" id="PS50928"/>
    </source>
</evidence>
<evidence type="ECO:0000313" key="8">
    <source>
        <dbReference type="EMBL" id="MBB6635053.1"/>
    </source>
</evidence>
<evidence type="ECO:0000256" key="5">
    <source>
        <dbReference type="ARBA" id="ARBA00023136"/>
    </source>
</evidence>
<keyword evidence="3 6" id="KW-0812">Transmembrane</keyword>
<comment type="caution">
    <text evidence="8">The sequence shown here is derived from an EMBL/GenBank/DDBJ whole genome shotgun (WGS) entry which is preliminary data.</text>
</comment>
<evidence type="ECO:0000256" key="4">
    <source>
        <dbReference type="ARBA" id="ARBA00022989"/>
    </source>
</evidence>
<evidence type="ECO:0000313" key="9">
    <source>
        <dbReference type="Proteomes" id="UP000535838"/>
    </source>
</evidence>
<comment type="subcellular location">
    <subcellularLocation>
        <location evidence="6">Cell membrane</location>
        <topology evidence="6">Multi-pass membrane protein</topology>
    </subcellularLocation>
    <subcellularLocation>
        <location evidence="1">Membrane</location>
        <topology evidence="1">Multi-pass membrane protein</topology>
    </subcellularLocation>
</comment>
<sequence length="275" mass="30920">MFQYAPMWGIALAFQDYSPFLGFWHSDWVGFEHFRTFILHEDFPILLRNTLGINFLNLLFFFPAPIALAIMLNELRSVKFKRFVQTTIYLPHFMSWVVIVGICYLILGQGEGIINKIISDYGGDKVDFLTNANRFWTMLTAQSIWKDAGYGTIIFLAALTGINPELYEAGQIDGANRWQKIRYITIPGIKSTIIVLLILRLGSLLSVGFEQVYLMTSAPVASVADVFDTYAYRVGVQQGNFSFATAAGLFKSVVGLVLVIGADRMAKKFGEEGVY</sequence>
<feature type="transmembrane region" description="Helical" evidence="6">
    <location>
        <begin position="241"/>
        <end position="262"/>
    </location>
</feature>
<dbReference type="PANTHER" id="PTHR43496:SF1">
    <property type="entry name" value="POLYGALACTURONAN_RHAMNOGALACTURONAN TRANSPORT SYSTEM PERMEASE PROTEIN YTEP"/>
    <property type="match status" value="1"/>
</dbReference>
<feature type="transmembrane region" description="Helical" evidence="6">
    <location>
        <begin position="55"/>
        <end position="75"/>
    </location>
</feature>
<dbReference type="PANTHER" id="PTHR43496">
    <property type="entry name" value="PROTEIN LPLB"/>
    <property type="match status" value="1"/>
</dbReference>
<keyword evidence="5 6" id="KW-0472">Membrane</keyword>
<evidence type="ECO:0000256" key="1">
    <source>
        <dbReference type="ARBA" id="ARBA00004141"/>
    </source>
</evidence>
<dbReference type="Gene3D" id="1.10.3720.10">
    <property type="entry name" value="MetI-like"/>
    <property type="match status" value="1"/>
</dbReference>
<keyword evidence="2 6" id="KW-0813">Transport</keyword>
<dbReference type="GO" id="GO:0005886">
    <property type="term" value="C:plasma membrane"/>
    <property type="evidence" value="ECO:0007669"/>
    <property type="project" value="UniProtKB-SubCell"/>
</dbReference>
<accession>A0A841SRP5</accession>
<keyword evidence="9" id="KW-1185">Reference proteome</keyword>
<dbReference type="InterPro" id="IPR035906">
    <property type="entry name" value="MetI-like_sf"/>
</dbReference>
<dbReference type="EMBL" id="JACJVQ010000008">
    <property type="protein sequence ID" value="MBB6635053.1"/>
    <property type="molecule type" value="Genomic_DNA"/>
</dbReference>
<evidence type="ECO:0000256" key="2">
    <source>
        <dbReference type="ARBA" id="ARBA00022448"/>
    </source>
</evidence>
<feature type="domain" description="ABC transmembrane type-1" evidence="7">
    <location>
        <begin position="47"/>
        <end position="262"/>
    </location>
</feature>
<feature type="transmembrane region" description="Helical" evidence="6">
    <location>
        <begin position="87"/>
        <end position="107"/>
    </location>
</feature>
<dbReference type="Pfam" id="PF00528">
    <property type="entry name" value="BPD_transp_1"/>
    <property type="match status" value="1"/>
</dbReference>
<dbReference type="CDD" id="cd06261">
    <property type="entry name" value="TM_PBP2"/>
    <property type="match status" value="1"/>
</dbReference>
<dbReference type="GO" id="GO:0055085">
    <property type="term" value="P:transmembrane transport"/>
    <property type="evidence" value="ECO:0007669"/>
    <property type="project" value="InterPro"/>
</dbReference>
<feature type="transmembrane region" description="Helical" evidence="6">
    <location>
        <begin position="188"/>
        <end position="209"/>
    </location>
</feature>
<keyword evidence="4 6" id="KW-1133">Transmembrane helix</keyword>
<name>A0A841SRP5_9BACL</name>
<dbReference type="AlphaFoldDB" id="A0A841SRP5"/>
<dbReference type="SUPFAM" id="SSF161098">
    <property type="entry name" value="MetI-like"/>
    <property type="match status" value="1"/>
</dbReference>
<organism evidence="8 9">
    <name type="scientific">Cohnella thailandensis</name>
    <dbReference type="NCBI Taxonomy" id="557557"/>
    <lineage>
        <taxon>Bacteria</taxon>
        <taxon>Bacillati</taxon>
        <taxon>Bacillota</taxon>
        <taxon>Bacilli</taxon>
        <taxon>Bacillales</taxon>
        <taxon>Paenibacillaceae</taxon>
        <taxon>Cohnella</taxon>
    </lineage>
</organism>
<dbReference type="Proteomes" id="UP000535838">
    <property type="component" value="Unassembled WGS sequence"/>
</dbReference>
<comment type="similarity">
    <text evidence="6">Belongs to the binding-protein-dependent transport system permease family.</text>
</comment>
<reference evidence="8 9" key="1">
    <citation type="submission" date="2020-08" db="EMBL/GenBank/DDBJ databases">
        <title>Cohnella phylogeny.</title>
        <authorList>
            <person name="Dunlap C."/>
        </authorList>
    </citation>
    <scope>NUCLEOTIDE SEQUENCE [LARGE SCALE GENOMIC DNA]</scope>
    <source>
        <strain evidence="8 9">DSM 25241</strain>
    </source>
</reference>